<comment type="caution">
    <text evidence="2">The sequence shown here is derived from an EMBL/GenBank/DDBJ whole genome shotgun (WGS) entry which is preliminary data.</text>
</comment>
<evidence type="ECO:0000313" key="2">
    <source>
        <dbReference type="EMBL" id="GGB81383.1"/>
    </source>
</evidence>
<sequence length="107" mass="11172">MGTGGEPVDGVSSGETPPETGRCNVETVAQDLGDESAERGDARPTVVACDGAWAIFQTGYLPQSWLMAKWTGSAWEAAFGFPTANCRDDFIGMGGSPKIAAVPNWSC</sequence>
<accession>A0A8H9FSV2</accession>
<evidence type="ECO:0000313" key="3">
    <source>
        <dbReference type="Proteomes" id="UP000628079"/>
    </source>
</evidence>
<name>A0A8H9FSV2_9MICO</name>
<dbReference type="Proteomes" id="UP000628079">
    <property type="component" value="Unassembled WGS sequence"/>
</dbReference>
<organism evidence="2 3">
    <name type="scientific">Knoellia flava</name>
    <dbReference type="NCBI Taxonomy" id="913969"/>
    <lineage>
        <taxon>Bacteria</taxon>
        <taxon>Bacillati</taxon>
        <taxon>Actinomycetota</taxon>
        <taxon>Actinomycetes</taxon>
        <taxon>Micrococcales</taxon>
        <taxon>Intrasporangiaceae</taxon>
        <taxon>Knoellia</taxon>
    </lineage>
</organism>
<reference evidence="2" key="1">
    <citation type="journal article" date="2014" name="Int. J. Syst. Evol. Microbiol.">
        <title>Complete genome sequence of Corynebacterium casei LMG S-19264T (=DSM 44701T), isolated from a smear-ripened cheese.</title>
        <authorList>
            <consortium name="US DOE Joint Genome Institute (JGI-PGF)"/>
            <person name="Walter F."/>
            <person name="Albersmeier A."/>
            <person name="Kalinowski J."/>
            <person name="Ruckert C."/>
        </authorList>
    </citation>
    <scope>NUCLEOTIDE SEQUENCE</scope>
    <source>
        <strain evidence="2">CGMCC 1.10749</strain>
    </source>
</reference>
<gene>
    <name evidence="2" type="ORF">GCM10011314_21240</name>
</gene>
<dbReference type="EMBL" id="BMEA01000002">
    <property type="protein sequence ID" value="GGB81383.1"/>
    <property type="molecule type" value="Genomic_DNA"/>
</dbReference>
<reference evidence="2" key="2">
    <citation type="submission" date="2020-09" db="EMBL/GenBank/DDBJ databases">
        <authorList>
            <person name="Sun Q."/>
            <person name="Zhou Y."/>
        </authorList>
    </citation>
    <scope>NUCLEOTIDE SEQUENCE</scope>
    <source>
        <strain evidence="2">CGMCC 1.10749</strain>
    </source>
</reference>
<protein>
    <submittedName>
        <fullName evidence="2">Uncharacterized protein</fullName>
    </submittedName>
</protein>
<dbReference type="AlphaFoldDB" id="A0A8H9FSV2"/>
<proteinExistence type="predicted"/>
<evidence type="ECO:0000256" key="1">
    <source>
        <dbReference type="SAM" id="MobiDB-lite"/>
    </source>
</evidence>
<feature type="region of interest" description="Disordered" evidence="1">
    <location>
        <begin position="1"/>
        <end position="22"/>
    </location>
</feature>